<feature type="region of interest" description="Disordered" evidence="2">
    <location>
        <begin position="237"/>
        <end position="276"/>
    </location>
</feature>
<dbReference type="EMBL" id="JAAPAO010001727">
    <property type="protein sequence ID" value="KAF4648958.1"/>
    <property type="molecule type" value="Genomic_DNA"/>
</dbReference>
<feature type="non-terminal residue" evidence="4">
    <location>
        <position position="1"/>
    </location>
</feature>
<dbReference type="PROSITE" id="PS50103">
    <property type="entry name" value="ZF_C3H1"/>
    <property type="match status" value="1"/>
</dbReference>
<evidence type="ECO:0000313" key="4">
    <source>
        <dbReference type="EMBL" id="KAF4648958.1"/>
    </source>
</evidence>
<proteinExistence type="predicted"/>
<protein>
    <recommendedName>
        <fullName evidence="3">C3H1-type domain-containing protein</fullName>
    </recommendedName>
</protein>
<dbReference type="GO" id="GO:0008270">
    <property type="term" value="F:zinc ion binding"/>
    <property type="evidence" value="ECO:0007669"/>
    <property type="project" value="UniProtKB-KW"/>
</dbReference>
<feature type="non-terminal residue" evidence="4">
    <location>
        <position position="572"/>
    </location>
</feature>
<keyword evidence="1" id="KW-0862">Zinc</keyword>
<dbReference type="InterPro" id="IPR000571">
    <property type="entry name" value="Znf_CCCH"/>
</dbReference>
<dbReference type="Proteomes" id="UP000591131">
    <property type="component" value="Unassembled WGS sequence"/>
</dbReference>
<feature type="zinc finger region" description="C3H1-type" evidence="1">
    <location>
        <begin position="298"/>
        <end position="325"/>
    </location>
</feature>
<keyword evidence="5" id="KW-1185">Reference proteome</keyword>
<dbReference type="Pfam" id="PF00642">
    <property type="entry name" value="zf-CCCH"/>
    <property type="match status" value="1"/>
</dbReference>
<evidence type="ECO:0000259" key="3">
    <source>
        <dbReference type="PROSITE" id="PS50103"/>
    </source>
</evidence>
<dbReference type="OrthoDB" id="10616796at2759"/>
<evidence type="ECO:0000256" key="1">
    <source>
        <dbReference type="PROSITE-ProRule" id="PRU00723"/>
    </source>
</evidence>
<accession>A0A7J6KP83</accession>
<name>A0A7J6KP83_PERCH</name>
<organism evidence="4 5">
    <name type="scientific">Perkinsus chesapeaki</name>
    <name type="common">Clam parasite</name>
    <name type="synonym">Perkinsus andrewsi</name>
    <dbReference type="NCBI Taxonomy" id="330153"/>
    <lineage>
        <taxon>Eukaryota</taxon>
        <taxon>Sar</taxon>
        <taxon>Alveolata</taxon>
        <taxon>Perkinsozoa</taxon>
        <taxon>Perkinsea</taxon>
        <taxon>Perkinsida</taxon>
        <taxon>Perkinsidae</taxon>
        <taxon>Perkinsus</taxon>
    </lineage>
</organism>
<gene>
    <name evidence="4" type="ORF">FOL47_002606</name>
</gene>
<sequence length="572" mass="62200">LRGRELLRDLASRDGATSTAGMSVQSADSSQSLGTFSITYGVDNATADDDLARVAKSLQAISYLQIPDSQPYQGASDKRPIMYFLGLVEAEVADHDVGDRLAYKFLRRCFAETPRATMVQAVRQGLPANQYKRNYRKMLTLAAQWALTTYRASNSLARLDDLLHSCRQGPSQTVTQFVDDLTKLRAQCHACNYHLSDQQMRRVFTLGLKPRLKAVLDGTCLDPNLTMEDLAERLSSHELQPQQVPGDKRSPAKLTSTSSLPADPLQPTTLAARGGHAAGRTVHTSFAKSDPVKFQQCLKKGLCLFFAFKGSCNRGDQCSYKHVTLDSTTSKPQAPPPPDDVKKSYLVQAPSVSTSVHSCTSLDTSGHLSSIQTPFGVPLVLDGGSQASLLHSSIAALLPSHTYPQHPLHTCQSLQGITDGLFEAHSYINITLLGVQVPFLLVDSLPSGIFGLVGANLINHVVLDYVSGVARHTNGHTCPIQPLCSVPTSGSPQDDAPTLTLPKSGDMTVIRDYGWLQVGIRQNPDNPDKQQFIAEISDQVLADAQALPQRKTPTHNYYKQASPAVQQDCDRL</sequence>
<reference evidence="4 5" key="1">
    <citation type="submission" date="2020-04" db="EMBL/GenBank/DDBJ databases">
        <title>Perkinsus chesapeaki whole genome sequence.</title>
        <authorList>
            <person name="Bogema D.R."/>
        </authorList>
    </citation>
    <scope>NUCLEOTIDE SEQUENCE [LARGE SCALE GENOMIC DNA]</scope>
    <source>
        <strain evidence="4">ATCC PRA-425</strain>
    </source>
</reference>
<evidence type="ECO:0000313" key="5">
    <source>
        <dbReference type="Proteomes" id="UP000591131"/>
    </source>
</evidence>
<keyword evidence="1" id="KW-0479">Metal-binding</keyword>
<comment type="caution">
    <text evidence="4">The sequence shown here is derived from an EMBL/GenBank/DDBJ whole genome shotgun (WGS) entry which is preliminary data.</text>
</comment>
<feature type="domain" description="C3H1-type" evidence="3">
    <location>
        <begin position="298"/>
        <end position="325"/>
    </location>
</feature>
<dbReference type="AlphaFoldDB" id="A0A7J6KP83"/>
<evidence type="ECO:0000256" key="2">
    <source>
        <dbReference type="SAM" id="MobiDB-lite"/>
    </source>
</evidence>
<keyword evidence="1" id="KW-0863">Zinc-finger</keyword>